<gene>
    <name evidence="1" type="ORF">C8E87_8072</name>
</gene>
<dbReference type="SUPFAM" id="SSF109880">
    <property type="entry name" value="A middle domain of Talin 1"/>
    <property type="match status" value="1"/>
</dbReference>
<dbReference type="Proteomes" id="UP000294901">
    <property type="component" value="Unassembled WGS sequence"/>
</dbReference>
<organism evidence="1 2">
    <name type="scientific">Paractinoplanes brasiliensis</name>
    <dbReference type="NCBI Taxonomy" id="52695"/>
    <lineage>
        <taxon>Bacteria</taxon>
        <taxon>Bacillati</taxon>
        <taxon>Actinomycetota</taxon>
        <taxon>Actinomycetes</taxon>
        <taxon>Micromonosporales</taxon>
        <taxon>Micromonosporaceae</taxon>
        <taxon>Paractinoplanes</taxon>
    </lineage>
</organism>
<evidence type="ECO:0000313" key="2">
    <source>
        <dbReference type="Proteomes" id="UP000294901"/>
    </source>
</evidence>
<proteinExistence type="predicted"/>
<reference evidence="1 2" key="1">
    <citation type="submission" date="2019-03" db="EMBL/GenBank/DDBJ databases">
        <title>Sequencing the genomes of 1000 actinobacteria strains.</title>
        <authorList>
            <person name="Klenk H.-P."/>
        </authorList>
    </citation>
    <scope>NUCLEOTIDE SEQUENCE [LARGE SCALE GENOMIC DNA]</scope>
    <source>
        <strain evidence="1 2">DSM 43805</strain>
    </source>
</reference>
<comment type="caution">
    <text evidence="1">The sequence shown here is derived from an EMBL/GenBank/DDBJ whole genome shotgun (WGS) entry which is preliminary data.</text>
</comment>
<dbReference type="RefSeq" id="WP_133878554.1">
    <property type="nucleotide sequence ID" value="NZ_BOMD01000032.1"/>
</dbReference>
<keyword evidence="2" id="KW-1185">Reference proteome</keyword>
<name>A0A4R6JA95_9ACTN</name>
<dbReference type="InterPro" id="IPR036476">
    <property type="entry name" value="Talin_cent_sf"/>
</dbReference>
<sequence length="126" mass="13388">MTHAELPAVEITFDSAEPPEIVERNTRAVKRDLRAEMTAYGGQVVAAPRPEPRPVDVATIGSVVARIPASLPAATELVRVLSTWVAAREHRRVSLTLPGGATLELVHGSTTPESALVGVLLDELGH</sequence>
<evidence type="ECO:0000313" key="1">
    <source>
        <dbReference type="EMBL" id="TDO32603.1"/>
    </source>
</evidence>
<protein>
    <submittedName>
        <fullName evidence="1">Uncharacterized protein</fullName>
    </submittedName>
</protein>
<dbReference type="EMBL" id="SNWR01000002">
    <property type="protein sequence ID" value="TDO32603.1"/>
    <property type="molecule type" value="Genomic_DNA"/>
</dbReference>
<dbReference type="AlphaFoldDB" id="A0A4R6JA95"/>
<accession>A0A4R6JA95</accession>